<gene>
    <name evidence="1" type="ORF">TMSB3V08_LOCUS9841</name>
</gene>
<proteinExistence type="predicted"/>
<dbReference type="AlphaFoldDB" id="A0A7R9EFR5"/>
<name>A0A7R9EFR5_9NEOP</name>
<reference evidence="1" key="1">
    <citation type="submission" date="2020-11" db="EMBL/GenBank/DDBJ databases">
        <authorList>
            <person name="Tran Van P."/>
        </authorList>
    </citation>
    <scope>NUCLEOTIDE SEQUENCE</scope>
</reference>
<organism evidence="1">
    <name type="scientific">Timema monikensis</name>
    <dbReference type="NCBI Taxonomy" id="170555"/>
    <lineage>
        <taxon>Eukaryota</taxon>
        <taxon>Metazoa</taxon>
        <taxon>Ecdysozoa</taxon>
        <taxon>Arthropoda</taxon>
        <taxon>Hexapoda</taxon>
        <taxon>Insecta</taxon>
        <taxon>Pterygota</taxon>
        <taxon>Neoptera</taxon>
        <taxon>Polyneoptera</taxon>
        <taxon>Phasmatodea</taxon>
        <taxon>Timematodea</taxon>
        <taxon>Timematoidea</taxon>
        <taxon>Timematidae</taxon>
        <taxon>Timema</taxon>
    </lineage>
</organism>
<evidence type="ECO:0000313" key="1">
    <source>
        <dbReference type="EMBL" id="CAD7433155.1"/>
    </source>
</evidence>
<protein>
    <submittedName>
        <fullName evidence="1">Uncharacterized protein</fullName>
    </submittedName>
</protein>
<dbReference type="EMBL" id="OB796176">
    <property type="protein sequence ID" value="CAD7433155.1"/>
    <property type="molecule type" value="Genomic_DNA"/>
</dbReference>
<accession>A0A7R9EFR5</accession>
<sequence>MLLSLNVLSKQDGEGIQEHLNTGEIVGSCSFSRQCVATGKCGEYPLVQFLLMVKSRSEELSFSPK</sequence>